<reference evidence="1 2" key="1">
    <citation type="journal article" date="2016" name="Sci. Rep.">
        <title>The genome sequence of the outbreeding globe artichoke constructed de novo incorporating a phase-aware low-pass sequencing strategy of F1 progeny.</title>
        <authorList>
            <person name="Scaglione D."/>
            <person name="Reyes-Chin-Wo S."/>
            <person name="Acquadro A."/>
            <person name="Froenicke L."/>
            <person name="Portis E."/>
            <person name="Beitel C."/>
            <person name="Tirone M."/>
            <person name="Mauro R."/>
            <person name="Lo Monaco A."/>
            <person name="Mauromicale G."/>
            <person name="Faccioli P."/>
            <person name="Cattivelli L."/>
            <person name="Rieseberg L."/>
            <person name="Michelmore R."/>
            <person name="Lanteri S."/>
        </authorList>
    </citation>
    <scope>NUCLEOTIDE SEQUENCE [LARGE SCALE GENOMIC DNA]</scope>
    <source>
        <strain evidence="1">2C</strain>
    </source>
</reference>
<organism evidence="1 2">
    <name type="scientific">Cynara cardunculus var. scolymus</name>
    <name type="common">Globe artichoke</name>
    <name type="synonym">Cynara scolymus</name>
    <dbReference type="NCBI Taxonomy" id="59895"/>
    <lineage>
        <taxon>Eukaryota</taxon>
        <taxon>Viridiplantae</taxon>
        <taxon>Streptophyta</taxon>
        <taxon>Embryophyta</taxon>
        <taxon>Tracheophyta</taxon>
        <taxon>Spermatophyta</taxon>
        <taxon>Magnoliopsida</taxon>
        <taxon>eudicotyledons</taxon>
        <taxon>Gunneridae</taxon>
        <taxon>Pentapetalae</taxon>
        <taxon>asterids</taxon>
        <taxon>campanulids</taxon>
        <taxon>Asterales</taxon>
        <taxon>Asteraceae</taxon>
        <taxon>Carduoideae</taxon>
        <taxon>Cardueae</taxon>
        <taxon>Carduinae</taxon>
        <taxon>Cynara</taxon>
    </lineage>
</organism>
<dbReference type="Proteomes" id="UP000243975">
    <property type="component" value="Unassembled WGS sequence"/>
</dbReference>
<dbReference type="Gramene" id="KVG42499">
    <property type="protein sequence ID" value="KVG42499"/>
    <property type="gene ID" value="Ccrd_026423"/>
</dbReference>
<evidence type="ECO:0000313" key="2">
    <source>
        <dbReference type="Proteomes" id="UP000243975"/>
    </source>
</evidence>
<proteinExistence type="predicted"/>
<evidence type="ECO:0000313" key="1">
    <source>
        <dbReference type="EMBL" id="KVG42499.1"/>
    </source>
</evidence>
<protein>
    <submittedName>
        <fullName evidence="1">Uncharacterized protein</fullName>
    </submittedName>
</protein>
<name>A0A124R3H2_CYNCS</name>
<accession>A0A124R3H2</accession>
<comment type="caution">
    <text evidence="1">The sequence shown here is derived from an EMBL/GenBank/DDBJ whole genome shotgun (WGS) entry which is preliminary data.</text>
</comment>
<gene>
    <name evidence="1" type="ORF">Ccrd_026423</name>
</gene>
<dbReference type="AlphaFoldDB" id="A0A124R3H2"/>
<dbReference type="EMBL" id="LEKV01008171">
    <property type="protein sequence ID" value="KVG42499.1"/>
    <property type="molecule type" value="Genomic_DNA"/>
</dbReference>
<sequence length="123" mass="13908">MLLQNRFLAPFLKDLTIKPTTSASFLLSEDLDVGHDTTIKINCEHFRSLVVFFVGNQRLSDCASYGLITTRLEEISLARFSQRLDSKVWFQLRVGYHFVVAPITILDVELALLGAPIFFIDAS</sequence>
<keyword evidence="2" id="KW-1185">Reference proteome</keyword>